<dbReference type="AlphaFoldDB" id="C4G9A3"/>
<reference evidence="1" key="1">
    <citation type="submission" date="2009-04" db="EMBL/GenBank/DDBJ databases">
        <authorList>
            <person name="Weinstock G."/>
            <person name="Sodergren E."/>
            <person name="Clifton S."/>
            <person name="Fulton L."/>
            <person name="Fulton B."/>
            <person name="Courtney L."/>
            <person name="Fronick C."/>
            <person name="Harrison M."/>
            <person name="Strong C."/>
            <person name="Farmer C."/>
            <person name="Delahaunty K."/>
            <person name="Markovic C."/>
            <person name="Hall O."/>
            <person name="Minx P."/>
            <person name="Tomlinson C."/>
            <person name="Mitreva M."/>
            <person name="Nelson J."/>
            <person name="Hou S."/>
            <person name="Wollam A."/>
            <person name="Pepin K.H."/>
            <person name="Johnson M."/>
            <person name="Bhonagiri V."/>
            <person name="Nash W.E."/>
            <person name="Warren W."/>
            <person name="Chinwalla A."/>
            <person name="Mardis E.R."/>
            <person name="Wilson R.K."/>
        </authorList>
    </citation>
    <scope>NUCLEOTIDE SEQUENCE [LARGE SCALE GENOMIC DNA]</scope>
    <source>
        <strain evidence="1">DSM 14600</strain>
    </source>
</reference>
<comment type="caution">
    <text evidence="1">The sequence shown here is derived from an EMBL/GenBank/DDBJ whole genome shotgun (WGS) entry which is preliminary data.</text>
</comment>
<organism evidence="1 2">
    <name type="scientific">Shuttleworthella satelles DSM 14600</name>
    <dbReference type="NCBI Taxonomy" id="626523"/>
    <lineage>
        <taxon>Bacteria</taxon>
        <taxon>Bacillati</taxon>
        <taxon>Bacillota</taxon>
        <taxon>Clostridia</taxon>
        <taxon>Lachnospirales</taxon>
        <taxon>Lachnospiraceae</taxon>
        <taxon>Shuttleworthella</taxon>
    </lineage>
</organism>
<evidence type="ECO:0000313" key="2">
    <source>
        <dbReference type="Proteomes" id="UP000003494"/>
    </source>
</evidence>
<dbReference type="HOGENOM" id="CLU_3222033_0_0_9"/>
<sequence length="44" mass="5064">MSSLQTVSISPKNLLILFDITFNTFHNNLHNTSFSLISYVDYNI</sequence>
<dbReference type="EMBL" id="ACIP02000001">
    <property type="protein sequence ID" value="EEP29200.1"/>
    <property type="molecule type" value="Genomic_DNA"/>
</dbReference>
<protein>
    <submittedName>
        <fullName evidence="1">Uncharacterized protein</fullName>
    </submittedName>
</protein>
<dbReference type="Proteomes" id="UP000003494">
    <property type="component" value="Unassembled WGS sequence"/>
</dbReference>
<evidence type="ECO:0000313" key="1">
    <source>
        <dbReference type="EMBL" id="EEP29200.1"/>
    </source>
</evidence>
<accession>C4G9A3</accession>
<proteinExistence type="predicted"/>
<name>C4G9A3_9FIRM</name>
<gene>
    <name evidence="1" type="ORF">GCWU000342_00554</name>
</gene>
<keyword evidence="2" id="KW-1185">Reference proteome</keyword>